<evidence type="ECO:0000256" key="1">
    <source>
        <dbReference type="ARBA" id="ARBA00004123"/>
    </source>
</evidence>
<name>A0A7J7HUK6_CAMSI</name>
<dbReference type="Pfam" id="PF04825">
    <property type="entry name" value="Rad21_Rec8_N"/>
    <property type="match status" value="1"/>
</dbReference>
<feature type="compositionally biased region" description="Polar residues" evidence="3">
    <location>
        <begin position="501"/>
        <end position="510"/>
    </location>
</feature>
<reference evidence="5 6" key="2">
    <citation type="submission" date="2020-07" db="EMBL/GenBank/DDBJ databases">
        <title>Genome assembly of wild tea tree DASZ reveals pedigree and selection history of tea varieties.</title>
        <authorList>
            <person name="Zhang W."/>
        </authorList>
    </citation>
    <scope>NUCLEOTIDE SEQUENCE [LARGE SCALE GENOMIC DNA]</scope>
    <source>
        <strain evidence="6">cv. G240</strain>
        <tissue evidence="5">Leaf</tissue>
    </source>
</reference>
<dbReference type="InterPro" id="IPR039781">
    <property type="entry name" value="Rad21/Rec8-like"/>
</dbReference>
<feature type="region of interest" description="Disordered" evidence="3">
    <location>
        <begin position="487"/>
        <end position="536"/>
    </location>
</feature>
<dbReference type="PANTHER" id="PTHR12585:SF55">
    <property type="entry name" value="SISTER CHROMATID COHESION 1 PROTEIN 3"/>
    <property type="match status" value="1"/>
</dbReference>
<dbReference type="EMBL" id="JACBKZ010000003">
    <property type="protein sequence ID" value="KAF5956175.1"/>
    <property type="molecule type" value="Genomic_DNA"/>
</dbReference>
<sequence length="665" mass="73797">MFRNKVLDPQRRRRKEMFYSHTFLARKGPLGTVWCAAHLQHRLKKSHYTSTDISSTVERIMYPEVPIALRMSGHLLLGVVRIYSKKVDYLYQDYNFFLITIRKAFAPVEVNLPEDATHAPFDSVTLPNTFKLDALNLDDDFSYDGAQDNHLRSEEEITLTCGNQIPIGRDPYIAITFDEGILRDSIGLKDASVSGASPMKEDPRPSLPVDPTVGFQDPGPEETEMLNEDSFPQNIPEIEVMRDAAHDFHADNISPWPDQGDDVLEPDRLLEQQITNEKEILPPAAEEILVSGGQSLPSQQHGEPVSSASSDKAPDVFDSHVSFGHASPELAMRSTPPVGQPKARPRKRKQLYDESTVLTNKFMKAALDNCSDLLRKRKCCPSSALDVWKSNNRLRKEKIFLEPLMTGLCADLCNVYTRDFITVKPHLVNMEEACPEPIVAESPPMHDLDTEIECLRNYEGPDGSNILPEIMGSPNRFMASETRFTSSPYRRDDFTPASAGNLGSQSEPQLGTTVGTGVQPTPDLAASTGTLGSESETPMTFLGECLGFENTGLSDIPEVMNSAEADDLSFLASEDYTPTIDIPLLFTFGIKSSYDLFILLTEIQTTQGVDVLSGTTRKVAQYLKGKSSVTPISEDISGDLILNKLVEGKIRKVCARMFYETLVSS</sequence>
<dbReference type="Proteomes" id="UP000593564">
    <property type="component" value="Unassembled WGS sequence"/>
</dbReference>
<dbReference type="InterPro" id="IPR006910">
    <property type="entry name" value="Rad21_Rec8_N"/>
</dbReference>
<dbReference type="GO" id="GO:1990414">
    <property type="term" value="P:replication-born double-strand break repair via sister chromatid exchange"/>
    <property type="evidence" value="ECO:0007669"/>
    <property type="project" value="TreeGrafter"/>
</dbReference>
<comment type="subcellular location">
    <subcellularLocation>
        <location evidence="1">Nucleus</location>
    </subcellularLocation>
</comment>
<evidence type="ECO:0000256" key="2">
    <source>
        <dbReference type="ARBA" id="ARBA00023242"/>
    </source>
</evidence>
<feature type="compositionally biased region" description="Polar residues" evidence="3">
    <location>
        <begin position="527"/>
        <end position="536"/>
    </location>
</feature>
<gene>
    <name evidence="5" type="ORF">HYC85_009031</name>
</gene>
<reference evidence="6" key="1">
    <citation type="journal article" date="2020" name="Nat. Commun.">
        <title>Genome assembly of wild tea tree DASZ reveals pedigree and selection history of tea varieties.</title>
        <authorList>
            <person name="Zhang W."/>
            <person name="Zhang Y."/>
            <person name="Qiu H."/>
            <person name="Guo Y."/>
            <person name="Wan H."/>
            <person name="Zhang X."/>
            <person name="Scossa F."/>
            <person name="Alseekh S."/>
            <person name="Zhang Q."/>
            <person name="Wang P."/>
            <person name="Xu L."/>
            <person name="Schmidt M.H."/>
            <person name="Jia X."/>
            <person name="Li D."/>
            <person name="Zhu A."/>
            <person name="Guo F."/>
            <person name="Chen W."/>
            <person name="Ni D."/>
            <person name="Usadel B."/>
            <person name="Fernie A.R."/>
            <person name="Wen W."/>
        </authorList>
    </citation>
    <scope>NUCLEOTIDE SEQUENCE [LARGE SCALE GENOMIC DNA]</scope>
    <source>
        <strain evidence="6">cv. G240</strain>
    </source>
</reference>
<dbReference type="GO" id="GO:0003682">
    <property type="term" value="F:chromatin binding"/>
    <property type="evidence" value="ECO:0007669"/>
    <property type="project" value="TreeGrafter"/>
</dbReference>
<keyword evidence="6" id="KW-1185">Reference proteome</keyword>
<comment type="caution">
    <text evidence="5">The sequence shown here is derived from an EMBL/GenBank/DDBJ whole genome shotgun (WGS) entry which is preliminary data.</text>
</comment>
<organism evidence="5 6">
    <name type="scientific">Camellia sinensis</name>
    <name type="common">Tea plant</name>
    <name type="synonym">Thea sinensis</name>
    <dbReference type="NCBI Taxonomy" id="4442"/>
    <lineage>
        <taxon>Eukaryota</taxon>
        <taxon>Viridiplantae</taxon>
        <taxon>Streptophyta</taxon>
        <taxon>Embryophyta</taxon>
        <taxon>Tracheophyta</taxon>
        <taxon>Spermatophyta</taxon>
        <taxon>Magnoliopsida</taxon>
        <taxon>eudicotyledons</taxon>
        <taxon>Gunneridae</taxon>
        <taxon>Pentapetalae</taxon>
        <taxon>asterids</taxon>
        <taxon>Ericales</taxon>
        <taxon>Theaceae</taxon>
        <taxon>Camellia</taxon>
    </lineage>
</organism>
<dbReference type="PANTHER" id="PTHR12585">
    <property type="entry name" value="SCC1 / RAD21 FAMILY MEMBER"/>
    <property type="match status" value="1"/>
</dbReference>
<dbReference type="AlphaFoldDB" id="A0A7J7HUK6"/>
<evidence type="ECO:0000256" key="3">
    <source>
        <dbReference type="SAM" id="MobiDB-lite"/>
    </source>
</evidence>
<accession>A0A7J7HUK6</accession>
<protein>
    <recommendedName>
        <fullName evidence="4">Rad21/Rec8-like protein N-terminal domain-containing protein</fullName>
    </recommendedName>
</protein>
<feature type="domain" description="Rad21/Rec8-like protein N-terminal" evidence="4">
    <location>
        <begin position="17"/>
        <end position="117"/>
    </location>
</feature>
<evidence type="ECO:0000313" key="6">
    <source>
        <dbReference type="Proteomes" id="UP000593564"/>
    </source>
</evidence>
<dbReference type="GO" id="GO:0007062">
    <property type="term" value="P:sister chromatid cohesion"/>
    <property type="evidence" value="ECO:0007669"/>
    <property type="project" value="InterPro"/>
</dbReference>
<dbReference type="GO" id="GO:0008278">
    <property type="term" value="C:cohesin complex"/>
    <property type="evidence" value="ECO:0007669"/>
    <property type="project" value="InterPro"/>
</dbReference>
<feature type="region of interest" description="Disordered" evidence="3">
    <location>
        <begin position="329"/>
        <end position="349"/>
    </location>
</feature>
<evidence type="ECO:0000259" key="4">
    <source>
        <dbReference type="Pfam" id="PF04825"/>
    </source>
</evidence>
<dbReference type="GO" id="GO:0005634">
    <property type="term" value="C:nucleus"/>
    <property type="evidence" value="ECO:0007669"/>
    <property type="project" value="UniProtKB-SubCell"/>
</dbReference>
<proteinExistence type="predicted"/>
<evidence type="ECO:0000313" key="5">
    <source>
        <dbReference type="EMBL" id="KAF5956175.1"/>
    </source>
</evidence>
<dbReference type="CDD" id="cd21793">
    <property type="entry name" value="Rad21_Rec8_M_AtSYN1-like"/>
    <property type="match status" value="1"/>
</dbReference>
<keyword evidence="2" id="KW-0539">Nucleus</keyword>